<proteinExistence type="predicted"/>
<keyword evidence="1" id="KW-1133">Transmembrane helix</keyword>
<evidence type="ECO:0000259" key="2">
    <source>
        <dbReference type="PROSITE" id="PS50157"/>
    </source>
</evidence>
<keyword evidence="4" id="KW-1185">Reference proteome</keyword>
<keyword evidence="1" id="KW-0812">Transmembrane</keyword>
<dbReference type="Proteomes" id="UP000655044">
    <property type="component" value="Unassembled WGS sequence"/>
</dbReference>
<dbReference type="PROSITE" id="PS50157">
    <property type="entry name" value="ZINC_FINGER_C2H2_2"/>
    <property type="match status" value="1"/>
</dbReference>
<reference evidence="3" key="1">
    <citation type="submission" date="2021-01" db="EMBL/GenBank/DDBJ databases">
        <title>Whole genome shotgun sequence of Planobispora rosea NBRC 15558.</title>
        <authorList>
            <person name="Komaki H."/>
            <person name="Tamura T."/>
        </authorList>
    </citation>
    <scope>NUCLEOTIDE SEQUENCE</scope>
    <source>
        <strain evidence="3">NBRC 15558</strain>
    </source>
</reference>
<dbReference type="InterPro" id="IPR013087">
    <property type="entry name" value="Znf_C2H2_type"/>
</dbReference>
<accession>A0A8J3S217</accession>
<comment type="caution">
    <text evidence="3">The sequence shown here is derived from an EMBL/GenBank/DDBJ whole genome shotgun (WGS) entry which is preliminary data.</text>
</comment>
<evidence type="ECO:0000313" key="4">
    <source>
        <dbReference type="Proteomes" id="UP000655044"/>
    </source>
</evidence>
<dbReference type="EMBL" id="BOOI01000024">
    <property type="protein sequence ID" value="GIH84456.1"/>
    <property type="molecule type" value="Genomic_DNA"/>
</dbReference>
<protein>
    <recommendedName>
        <fullName evidence="2">C2H2-type domain-containing protein</fullName>
    </recommendedName>
</protein>
<feature type="domain" description="C2H2-type" evidence="2">
    <location>
        <begin position="31"/>
        <end position="65"/>
    </location>
</feature>
<keyword evidence="1" id="KW-0472">Membrane</keyword>
<sequence length="66" mass="7232">MPRLPASGPAGFALAPVLDTAVYGVFSYRAFSCRVFFCGVFFRFGDRLDEPARRPAQVVHRGARPG</sequence>
<name>A0A8J3S217_PLARO</name>
<gene>
    <name evidence="3" type="ORF">Pro02_28640</name>
</gene>
<evidence type="ECO:0000256" key="1">
    <source>
        <dbReference type="SAM" id="Phobius"/>
    </source>
</evidence>
<organism evidence="3 4">
    <name type="scientific">Planobispora rosea</name>
    <dbReference type="NCBI Taxonomy" id="35762"/>
    <lineage>
        <taxon>Bacteria</taxon>
        <taxon>Bacillati</taxon>
        <taxon>Actinomycetota</taxon>
        <taxon>Actinomycetes</taxon>
        <taxon>Streptosporangiales</taxon>
        <taxon>Streptosporangiaceae</taxon>
        <taxon>Planobispora</taxon>
    </lineage>
</organism>
<feature type="transmembrane region" description="Helical" evidence="1">
    <location>
        <begin position="20"/>
        <end position="44"/>
    </location>
</feature>
<dbReference type="AlphaFoldDB" id="A0A8J3S217"/>
<evidence type="ECO:0000313" key="3">
    <source>
        <dbReference type="EMBL" id="GIH84456.1"/>
    </source>
</evidence>